<dbReference type="NCBIfam" id="TIGR02281">
    <property type="entry name" value="clan_AA_DTGA"/>
    <property type="match status" value="1"/>
</dbReference>
<dbReference type="Pfam" id="PF13975">
    <property type="entry name" value="gag-asp_proteas"/>
    <property type="match status" value="1"/>
</dbReference>
<dbReference type="EMBL" id="LKHV02000001">
    <property type="protein sequence ID" value="MCS5709344.1"/>
    <property type="molecule type" value="Genomic_DNA"/>
</dbReference>
<dbReference type="Gene3D" id="2.40.70.10">
    <property type="entry name" value="Acid Proteases"/>
    <property type="match status" value="1"/>
</dbReference>
<dbReference type="GO" id="GO:0008233">
    <property type="term" value="F:peptidase activity"/>
    <property type="evidence" value="ECO:0007669"/>
    <property type="project" value="UniProtKB-KW"/>
</dbReference>
<gene>
    <name evidence="2" type="ORF">CC99x_00983</name>
    <name evidence="3" type="ORF">CC99x_010555</name>
</gene>
<dbReference type="AlphaFoldDB" id="A0A0Q9YRE1"/>
<name>A0A0Q9YRE1_9GAMM</name>
<organism evidence="2">
    <name type="scientific">Candidatus Berkiella cookevillensis</name>
    <dbReference type="NCBI Taxonomy" id="437022"/>
    <lineage>
        <taxon>Bacteria</taxon>
        <taxon>Pseudomonadati</taxon>
        <taxon>Pseudomonadota</taxon>
        <taxon>Gammaproteobacteria</taxon>
        <taxon>Candidatus Berkiellales</taxon>
        <taxon>Candidatus Berkiellaceae</taxon>
        <taxon>Candidatus Berkiella</taxon>
    </lineage>
</organism>
<evidence type="ECO:0000313" key="3">
    <source>
        <dbReference type="EMBL" id="MCS5709344.1"/>
    </source>
</evidence>
<reference evidence="3" key="2">
    <citation type="journal article" date="2016" name="Genome Announc.">
        <title>Draft Genome Sequences of Two Novel Amoeba-Resistant Intranuclear Bacteria, 'Candidatus Berkiella cookevillensis' and 'Candidatus Berkiella aquae'.</title>
        <authorList>
            <person name="Mehari Y.T."/>
            <person name="Arivett B.A."/>
            <person name="Farone A.L."/>
            <person name="Gunderson J.H."/>
            <person name="Farone M.B."/>
        </authorList>
    </citation>
    <scope>NUCLEOTIDE SEQUENCE</scope>
    <source>
        <strain evidence="3">CC99</strain>
    </source>
</reference>
<dbReference type="InterPro" id="IPR021109">
    <property type="entry name" value="Peptidase_aspartic_dom_sf"/>
</dbReference>
<dbReference type="GO" id="GO:0006508">
    <property type="term" value="P:proteolysis"/>
    <property type="evidence" value="ECO:0007669"/>
    <property type="project" value="UniProtKB-KW"/>
</dbReference>
<dbReference type="STRING" id="437022.CC99x_00983"/>
<reference evidence="3" key="3">
    <citation type="submission" date="2021-06" db="EMBL/GenBank/DDBJ databases">
        <title>Genomic Description and Analysis of Intracellular Bacteria, Candidatus Berkiella cookevillensis and Candidatus Berkiella aquae.</title>
        <authorList>
            <person name="Kidane D.T."/>
            <person name="Mehari Y.T."/>
            <person name="Rice F.C."/>
            <person name="Arivett B.A."/>
            <person name="Farone A.L."/>
            <person name="Berk S.G."/>
            <person name="Farone M.B."/>
        </authorList>
    </citation>
    <scope>NUCLEOTIDE SEQUENCE</scope>
    <source>
        <strain evidence="3">CC99</strain>
    </source>
</reference>
<evidence type="ECO:0000313" key="4">
    <source>
        <dbReference type="Proteomes" id="UP000051494"/>
    </source>
</evidence>
<feature type="chain" id="PRO_5043129775" evidence="1">
    <location>
        <begin position="23"/>
        <end position="212"/>
    </location>
</feature>
<dbReference type="SUPFAM" id="SSF50630">
    <property type="entry name" value="Acid proteases"/>
    <property type="match status" value="1"/>
</dbReference>
<keyword evidence="4" id="KW-1185">Reference proteome</keyword>
<proteinExistence type="predicted"/>
<keyword evidence="3" id="KW-0378">Hydrolase</keyword>
<feature type="signal peptide" evidence="1">
    <location>
        <begin position="1"/>
        <end position="22"/>
    </location>
</feature>
<reference evidence="2" key="1">
    <citation type="submission" date="2015-09" db="EMBL/GenBank/DDBJ databases">
        <title>Draft Genome Sequences of Two Novel Amoeba-resistant Intranuclear Bacteria, Candidatus Berkiella cookevillensis and Candidatus Berkiella aquae.</title>
        <authorList>
            <person name="Mehari Y.T."/>
            <person name="Arivett B.A."/>
            <person name="Farone A.L."/>
            <person name="Gunderson J.H."/>
            <person name="Farone M.B."/>
        </authorList>
    </citation>
    <scope>NUCLEOTIDE SEQUENCE [LARGE SCALE GENOMIC DNA]</scope>
    <source>
        <strain evidence="2">CC99</strain>
    </source>
</reference>
<accession>A0A0Q9YRE1</accession>
<dbReference type="InterPro" id="IPR034122">
    <property type="entry name" value="Retropepsin-like_bacterial"/>
</dbReference>
<dbReference type="Proteomes" id="UP000051494">
    <property type="component" value="Unassembled WGS sequence"/>
</dbReference>
<dbReference type="RefSeq" id="WP_057624110.1">
    <property type="nucleotide sequence ID" value="NZ_LKHV02000001.1"/>
</dbReference>
<dbReference type="InterPro" id="IPR011969">
    <property type="entry name" value="Clan_AA_Asp_peptidase_C"/>
</dbReference>
<evidence type="ECO:0000313" key="2">
    <source>
        <dbReference type="EMBL" id="KRG18993.1"/>
    </source>
</evidence>
<dbReference type="CDD" id="cd05483">
    <property type="entry name" value="retropepsin_like_bacteria"/>
    <property type="match status" value="1"/>
</dbReference>
<dbReference type="EC" id="3.4.23.-" evidence="3"/>
<keyword evidence="2" id="KW-0645">Protease</keyword>
<protein>
    <submittedName>
        <fullName evidence="2">Retroviral aspartyl protease</fullName>
    </submittedName>
    <submittedName>
        <fullName evidence="3">TIGR02281 family clan AA aspartic protease</fullName>
        <ecNumber evidence="3">3.4.23.-</ecNumber>
    </submittedName>
</protein>
<comment type="caution">
    <text evidence="2">The sequence shown here is derived from an EMBL/GenBank/DDBJ whole genome shotgun (WGS) entry which is preliminary data.</text>
</comment>
<sequence length="212" mass="23199">MKVKIGILGFCCLMGILSAVQASEVKVLGLFSGKVLLQIDGQSKVLMVGEKYKDIEIISADSKHCVIKNNDQVQTLSLSSDVNVQMKAPNDSIVKIRKDDQGMYRVAGKINEHNVKFLVDTGATQMAMSLSQAHTLRIDLPRDNTIQVETASGKAQAYQINLRSVKIGDIVVYDVPAVVVDGDAPAEVLLGMSFLKRVEMKDQNSVLELKHK</sequence>
<dbReference type="EMBL" id="LKHV01000004">
    <property type="protein sequence ID" value="KRG18993.1"/>
    <property type="molecule type" value="Genomic_DNA"/>
</dbReference>
<dbReference type="OrthoDB" id="185963at2"/>
<keyword evidence="1" id="KW-0732">Signal</keyword>
<evidence type="ECO:0000256" key="1">
    <source>
        <dbReference type="SAM" id="SignalP"/>
    </source>
</evidence>